<dbReference type="AlphaFoldDB" id="A0A1R2AZF2"/>
<dbReference type="InterPro" id="IPR006652">
    <property type="entry name" value="Kelch_1"/>
</dbReference>
<keyword evidence="4" id="KW-1185">Reference proteome</keyword>
<keyword evidence="1" id="KW-0880">Kelch repeat</keyword>
<gene>
    <name evidence="3" type="ORF">SteCoe_32304</name>
</gene>
<dbReference type="Proteomes" id="UP000187209">
    <property type="component" value="Unassembled WGS sequence"/>
</dbReference>
<comment type="caution">
    <text evidence="3">The sequence shown here is derived from an EMBL/GenBank/DDBJ whole genome shotgun (WGS) entry which is preliminary data.</text>
</comment>
<dbReference type="InterPro" id="IPR015915">
    <property type="entry name" value="Kelch-typ_b-propeller"/>
</dbReference>
<reference evidence="3 4" key="1">
    <citation type="submission" date="2016-11" db="EMBL/GenBank/DDBJ databases">
        <title>The macronuclear genome of Stentor coeruleus: a giant cell with tiny introns.</title>
        <authorList>
            <person name="Slabodnick M."/>
            <person name="Ruby J.G."/>
            <person name="Reiff S.B."/>
            <person name="Swart E.C."/>
            <person name="Gosai S."/>
            <person name="Prabakaran S."/>
            <person name="Witkowska E."/>
            <person name="Larue G.E."/>
            <person name="Fisher S."/>
            <person name="Freeman R.M."/>
            <person name="Gunawardena J."/>
            <person name="Chu W."/>
            <person name="Stover N.A."/>
            <person name="Gregory B.D."/>
            <person name="Nowacki M."/>
            <person name="Derisi J."/>
            <person name="Roy S.W."/>
            <person name="Marshall W.F."/>
            <person name="Sood P."/>
        </authorList>
    </citation>
    <scope>NUCLEOTIDE SEQUENCE [LARGE SCALE GENOMIC DNA]</scope>
    <source>
        <strain evidence="3">WM001</strain>
    </source>
</reference>
<keyword evidence="2" id="KW-0677">Repeat</keyword>
<dbReference type="PANTHER" id="PTHR45632:SF3">
    <property type="entry name" value="KELCH-LIKE PROTEIN 32"/>
    <property type="match status" value="1"/>
</dbReference>
<evidence type="ECO:0000256" key="2">
    <source>
        <dbReference type="ARBA" id="ARBA00022737"/>
    </source>
</evidence>
<evidence type="ECO:0000313" key="4">
    <source>
        <dbReference type="Proteomes" id="UP000187209"/>
    </source>
</evidence>
<dbReference type="Gene3D" id="2.120.10.80">
    <property type="entry name" value="Kelch-type beta propeller"/>
    <property type="match status" value="1"/>
</dbReference>
<organism evidence="3 4">
    <name type="scientific">Stentor coeruleus</name>
    <dbReference type="NCBI Taxonomy" id="5963"/>
    <lineage>
        <taxon>Eukaryota</taxon>
        <taxon>Sar</taxon>
        <taxon>Alveolata</taxon>
        <taxon>Ciliophora</taxon>
        <taxon>Postciliodesmatophora</taxon>
        <taxon>Heterotrichea</taxon>
        <taxon>Heterotrichida</taxon>
        <taxon>Stentoridae</taxon>
        <taxon>Stentor</taxon>
    </lineage>
</organism>
<protein>
    <recommendedName>
        <fullName evidence="5">B box-type domain-containing protein</fullName>
    </recommendedName>
</protein>
<dbReference type="Pfam" id="PF01344">
    <property type="entry name" value="Kelch_1"/>
    <property type="match status" value="1"/>
</dbReference>
<accession>A0A1R2AZF2</accession>
<dbReference type="OrthoDB" id="286556at2759"/>
<dbReference type="SUPFAM" id="SSF117281">
    <property type="entry name" value="Kelch motif"/>
    <property type="match status" value="1"/>
</dbReference>
<dbReference type="SMART" id="SM00612">
    <property type="entry name" value="Kelch"/>
    <property type="match status" value="2"/>
</dbReference>
<name>A0A1R2AZF2_9CILI</name>
<dbReference type="PANTHER" id="PTHR45632">
    <property type="entry name" value="LD33804P"/>
    <property type="match status" value="1"/>
</dbReference>
<evidence type="ECO:0000313" key="3">
    <source>
        <dbReference type="EMBL" id="OMJ69867.1"/>
    </source>
</evidence>
<evidence type="ECO:0000256" key="1">
    <source>
        <dbReference type="ARBA" id="ARBA00022441"/>
    </source>
</evidence>
<sequence length="487" mass="55314">MDCSSCSSKAQYECSCLPNTLYFCSSCLSPHITSSLYLQHNVQEIGFTYTNPLCYECKAKFCEVICLCKRIGICKSCLPGHITMSGSHFIDYIRTERQSRDTFDMEKKSVTDTVKQEVYENIKHLEDFKERVNKTKLFLIEAIQKSADDLIVSTENNKKKMEMALENINKAKTPREDLWPYNFKKRQSCMTPSRRNVNKEIKLCETELNADAILRSIANLGKVTLYGDINPVTQEENIYYFRAKAREMISIEVGSLYVVRKIFPKSLVLAEAGSWCEGPGKSLIYCGGCKSTGFTNEVVQIDPISMNFRLLPPMKSPRALAAVVFYNNTFYAFGGYSGTNINTCEKFSFSTGKWEDLPNMPVARSAFTIAVIDDLLYMTGDCTRLDIFNTKDDSFECAKVIVQQASYSSLTKTKDRLLLIQNESVFEIDLASDDVKKVASIPQGKWWSCFPPQTQNGVVVFGRYDDGFLYTFDMNTYVLSKKFKLIA</sequence>
<proteinExistence type="predicted"/>
<dbReference type="EMBL" id="MPUH01001149">
    <property type="protein sequence ID" value="OMJ69867.1"/>
    <property type="molecule type" value="Genomic_DNA"/>
</dbReference>
<evidence type="ECO:0008006" key="5">
    <source>
        <dbReference type="Google" id="ProtNLM"/>
    </source>
</evidence>